<evidence type="ECO:0000313" key="1">
    <source>
        <dbReference type="EMBL" id="DAF97392.1"/>
    </source>
</evidence>
<reference evidence="1" key="1">
    <citation type="journal article" date="2021" name="Proc. Natl. Acad. Sci. U.S.A.">
        <title>A Catalog of Tens of Thousands of Viruses from Human Metagenomes Reveals Hidden Associations with Chronic Diseases.</title>
        <authorList>
            <person name="Tisza M.J."/>
            <person name="Buck C.B."/>
        </authorList>
    </citation>
    <scope>NUCLEOTIDE SEQUENCE</scope>
    <source>
        <strain evidence="1">CtijX18</strain>
    </source>
</reference>
<dbReference type="CDD" id="cd19958">
    <property type="entry name" value="pyocin_knob"/>
    <property type="match status" value="1"/>
</dbReference>
<dbReference type="EMBL" id="BK016133">
    <property type="protein sequence ID" value="DAF97392.1"/>
    <property type="molecule type" value="Genomic_DNA"/>
</dbReference>
<protein>
    <submittedName>
        <fullName evidence="1">Structural protein</fullName>
    </submittedName>
</protein>
<organism evidence="1">
    <name type="scientific">Myoviridae sp. ctijX18</name>
    <dbReference type="NCBI Taxonomy" id="2825154"/>
    <lineage>
        <taxon>Viruses</taxon>
        <taxon>Duplodnaviria</taxon>
        <taxon>Heunggongvirae</taxon>
        <taxon>Uroviricota</taxon>
        <taxon>Caudoviricetes</taxon>
    </lineage>
</organism>
<accession>A0A8S5USB5</accession>
<name>A0A8S5USB5_9CAUD</name>
<sequence length="859" mass="93770">MPAPYAFDPTCRNPDNLILDERHTITVRNSYDFNYLIPDYAPFFTRDFKLYTKTNLGVKQYFTEGVDYVFGFRFIQGTVSTGLPLYGSLQFINRQFSGDVWLEYRTLGGDWNLTATKIQKILAEWRHNPVLSTWEQVANLPYQFPPTNHNHNVEDLTTVKDLIAAIRQITGNDTTQLENIVTTIVTNKLRNISKTDLGLNNVLNLGILPLNQGSNNTDNYYVTPRGVRDIIDNYIKPSLDDHIRARGNVHGLTADDISVYTKAKVDELLANKLGKTEKAEDTKKVDGRTAEQYKLYVLEGTAQNTTKFNNLSYSEMMDDVIKRMNALIASSGNSDPNFLPAAVAKLTAKNAMHFDSKTPEQYRDWLKDNLFGKTYDQWLADLKSSITLLGGKSKEEIIAEAKQNVNATQLGNKTLSALMQDVNDLVANAPNALKFGGKTYTQAKEDISEQVLDDASESFVSMGSGARQEVAERTGQNLSKVVKLGKETGKNNVAVSLDDTDLGNLYLARRPLGPSVNLNTLTADNGTGIYSLEDSTNPITSLNYPVDKKGSLMVLPSANKGIQLYFPEDDNRIYKRYTTNANGDWSAWSNISGGSEFSNYLKLTGANTTTAGITLAPSNANGAWIIEQTSNGNLTFFRKAASNGEPTGNPTASVTIPTGVGNSKIVALTDNTVGLNGNQTVNGVKTFSQSITGAKDVVLNRNEGNGRPEVIMNDVSVNLQNIPTNKTVGRVLFNAGENGTKNVSSLSAILHSDKTTSAILGTYSTDGANVNNLRVFSSGNTVIGNGNDDRINKLQVLGTVMASTPDASANNNQLATTSWVRTLLASAAGTTIKEAVLAELIDPATNKFKQSLMPPAKWQ</sequence>
<proteinExistence type="predicted"/>